<dbReference type="Proteomes" id="UP000298327">
    <property type="component" value="Unassembled WGS sequence"/>
</dbReference>
<protein>
    <submittedName>
        <fullName evidence="2">Uncharacterized protein</fullName>
    </submittedName>
</protein>
<dbReference type="EMBL" id="SEOQ01000625">
    <property type="protein sequence ID" value="TFY59341.1"/>
    <property type="molecule type" value="Genomic_DNA"/>
</dbReference>
<keyword evidence="3" id="KW-1185">Reference proteome</keyword>
<comment type="caution">
    <text evidence="2">The sequence shown here is derived from an EMBL/GenBank/DDBJ whole genome shotgun (WGS) entry which is preliminary data.</text>
</comment>
<accession>A0A4Y9YD11</accession>
<sequence>MIFSSPKRKLKASSTYHIIFFMLWKVTHCIQRISVSRITRFRAPTEAVNAAVRALEFVEGLVARDTKLEALLSSEDRTVDGVYRPDPRRPAARESVRDEPVRAAAAPGEPFGQQGARGGGAGRGALQGVTRRCIGCRRIYNGYSFARNEVFSGYVYKKVPEIQQLQQQQQHRKGGVKQKRQRRGKES</sequence>
<feature type="region of interest" description="Disordered" evidence="1">
    <location>
        <begin position="84"/>
        <end position="125"/>
    </location>
</feature>
<proteinExistence type="predicted"/>
<feature type="compositionally biased region" description="Basic and acidic residues" evidence="1">
    <location>
        <begin position="84"/>
        <end position="101"/>
    </location>
</feature>
<dbReference type="OrthoDB" id="10263597at2759"/>
<organism evidence="2 3">
    <name type="scientific">Dentipellis fragilis</name>
    <dbReference type="NCBI Taxonomy" id="205917"/>
    <lineage>
        <taxon>Eukaryota</taxon>
        <taxon>Fungi</taxon>
        <taxon>Dikarya</taxon>
        <taxon>Basidiomycota</taxon>
        <taxon>Agaricomycotina</taxon>
        <taxon>Agaricomycetes</taxon>
        <taxon>Russulales</taxon>
        <taxon>Hericiaceae</taxon>
        <taxon>Dentipellis</taxon>
    </lineage>
</organism>
<feature type="compositionally biased region" description="Basic residues" evidence="1">
    <location>
        <begin position="170"/>
        <end position="187"/>
    </location>
</feature>
<reference evidence="2 3" key="1">
    <citation type="submission" date="2019-02" db="EMBL/GenBank/DDBJ databases">
        <title>Genome sequencing of the rare red list fungi Dentipellis fragilis.</title>
        <authorList>
            <person name="Buettner E."/>
            <person name="Kellner H."/>
        </authorList>
    </citation>
    <scope>NUCLEOTIDE SEQUENCE [LARGE SCALE GENOMIC DNA]</scope>
    <source>
        <strain evidence="2 3">DSM 105465</strain>
    </source>
</reference>
<evidence type="ECO:0000256" key="1">
    <source>
        <dbReference type="SAM" id="MobiDB-lite"/>
    </source>
</evidence>
<evidence type="ECO:0000313" key="3">
    <source>
        <dbReference type="Proteomes" id="UP000298327"/>
    </source>
</evidence>
<evidence type="ECO:0000313" key="2">
    <source>
        <dbReference type="EMBL" id="TFY59341.1"/>
    </source>
</evidence>
<gene>
    <name evidence="2" type="ORF">EVG20_g7827</name>
</gene>
<name>A0A4Y9YD11_9AGAM</name>
<feature type="region of interest" description="Disordered" evidence="1">
    <location>
        <begin position="165"/>
        <end position="187"/>
    </location>
</feature>
<feature type="compositionally biased region" description="Gly residues" evidence="1">
    <location>
        <begin position="115"/>
        <end position="125"/>
    </location>
</feature>
<dbReference type="AlphaFoldDB" id="A0A4Y9YD11"/>